<comment type="caution">
    <text evidence="2">The sequence shown here is derived from an EMBL/GenBank/DDBJ whole genome shotgun (WGS) entry which is preliminary data.</text>
</comment>
<protein>
    <submittedName>
        <fullName evidence="2">Uncharacterized protein</fullName>
    </submittedName>
</protein>
<keyword evidence="1" id="KW-0175">Coiled coil</keyword>
<reference evidence="2" key="1">
    <citation type="journal article" date="2021" name="PeerJ">
        <title>Extensive microbial diversity within the chicken gut microbiome revealed by metagenomics and culture.</title>
        <authorList>
            <person name="Gilroy R."/>
            <person name="Ravi A."/>
            <person name="Getino M."/>
            <person name="Pursley I."/>
            <person name="Horton D.L."/>
            <person name="Alikhan N.F."/>
            <person name="Baker D."/>
            <person name="Gharbi K."/>
            <person name="Hall N."/>
            <person name="Watson M."/>
            <person name="Adriaenssens E.M."/>
            <person name="Foster-Nyarko E."/>
            <person name="Jarju S."/>
            <person name="Secka A."/>
            <person name="Antonio M."/>
            <person name="Oren A."/>
            <person name="Chaudhuri R.R."/>
            <person name="La Ragione R."/>
            <person name="Hildebrand F."/>
            <person name="Pallen M.J."/>
        </authorList>
    </citation>
    <scope>NUCLEOTIDE SEQUENCE</scope>
    <source>
        <strain evidence="2">CHK193-16274</strain>
    </source>
</reference>
<reference evidence="2" key="2">
    <citation type="submission" date="2021-09" db="EMBL/GenBank/DDBJ databases">
        <authorList>
            <person name="Gilroy R."/>
        </authorList>
    </citation>
    <scope>NUCLEOTIDE SEQUENCE</scope>
    <source>
        <strain evidence="2">CHK193-16274</strain>
    </source>
</reference>
<organism evidence="2 3">
    <name type="scientific">Thomasclavelia spiroformis</name>
    <dbReference type="NCBI Taxonomy" id="29348"/>
    <lineage>
        <taxon>Bacteria</taxon>
        <taxon>Bacillati</taxon>
        <taxon>Bacillota</taxon>
        <taxon>Erysipelotrichia</taxon>
        <taxon>Erysipelotrichales</taxon>
        <taxon>Coprobacillaceae</taxon>
        <taxon>Thomasclavelia</taxon>
    </lineage>
</organism>
<evidence type="ECO:0000256" key="1">
    <source>
        <dbReference type="SAM" id="Coils"/>
    </source>
</evidence>
<name>A0A921KIA0_9FIRM</name>
<evidence type="ECO:0000313" key="3">
    <source>
        <dbReference type="Proteomes" id="UP000749320"/>
    </source>
</evidence>
<dbReference type="Proteomes" id="UP000749320">
    <property type="component" value="Unassembled WGS sequence"/>
</dbReference>
<gene>
    <name evidence="2" type="ORF">K8V91_00395</name>
</gene>
<dbReference type="AlphaFoldDB" id="A0A921KIA0"/>
<accession>A0A921KIA0</accession>
<proteinExistence type="predicted"/>
<sequence length="483" mass="55579">MGDSKIIRYATKIQLVPSSMRKLNKQFSLVDILLCYHGDNRNRSTISKESIESALPSLYGIPIVGEYIYLDDGSQDFGSHGGKIIISDKGIKFEDTTKPYGFITKDAVENAQWVEITEKDGHTVHEYLELKGCIIWSQRYEEVSRILEENYGQSMEIETLRGYWNDNDYYEIEEFVFSAACILGSNLDGTGVEPCFESASIGRHYSFNTDSFKQEFSNMLDEYKKSQVTMKKLNKEGVQQMELKKFVEALSQVKINDTENAKYRLLSVSDEKVFVLDLEDYKAYGFNYAVTSDEDSNELVIDFDSKCEMSLSACDKITEEGFEEFSISDAINSQAQKETDIAMQKFTETLQAEYDARIEEIREKFNELDRNYNEALNELSAFKNAEAERKEQEHKDDVDAIINEFSKKIGRVPEFLIYKARLDYSKPVDEIRKDLTLMAGKSIMDTHSKANFSYTPVSTTLFKQKQSNQKSDRYGNLLDKFMK</sequence>
<dbReference type="EMBL" id="DYWV01000013">
    <property type="protein sequence ID" value="HJF39355.1"/>
    <property type="molecule type" value="Genomic_DNA"/>
</dbReference>
<feature type="coiled-coil region" evidence="1">
    <location>
        <begin position="351"/>
        <end position="404"/>
    </location>
</feature>
<evidence type="ECO:0000313" key="2">
    <source>
        <dbReference type="EMBL" id="HJF39355.1"/>
    </source>
</evidence>